<comment type="caution">
    <text evidence="1">The sequence shown here is derived from an EMBL/GenBank/DDBJ whole genome shotgun (WGS) entry which is preliminary data.</text>
</comment>
<dbReference type="GO" id="GO:0006487">
    <property type="term" value="P:protein N-linked glycosylation"/>
    <property type="evidence" value="ECO:0007669"/>
    <property type="project" value="TreeGrafter"/>
</dbReference>
<evidence type="ECO:0000313" key="2">
    <source>
        <dbReference type="Proteomes" id="UP000236321"/>
    </source>
</evidence>
<reference evidence="2" key="1">
    <citation type="submission" date="2017-12" db="EMBL/GenBank/DDBJ databases">
        <title>Improved Draft Genome Sequence of Microcystis aeruginosa NIES-298, a Microcystin-Producing Cyanobacterium from Lake Kasumigaura, Japan.</title>
        <authorList>
            <person name="Yamaguchi H."/>
            <person name="Suzuki S."/>
            <person name="Kawachi M."/>
        </authorList>
    </citation>
    <scope>NUCLEOTIDE SEQUENCE [LARGE SCALE GENOMIC DNA]</scope>
    <source>
        <strain evidence="2">NIES-298</strain>
    </source>
</reference>
<name>A0A2H6BS99_MICAE</name>
<keyword evidence="1" id="KW-0808">Transferase</keyword>
<protein>
    <submittedName>
        <fullName evidence="1">Glycosyl transferase group 1</fullName>
    </submittedName>
</protein>
<evidence type="ECO:0000313" key="1">
    <source>
        <dbReference type="EMBL" id="GBD53056.1"/>
    </source>
</evidence>
<dbReference type="InterPro" id="IPR038013">
    <property type="entry name" value="ALG11"/>
</dbReference>
<proteinExistence type="predicted"/>
<dbReference type="InterPro" id="IPR001296">
    <property type="entry name" value="Glyco_trans_1"/>
</dbReference>
<dbReference type="PANTHER" id="PTHR45919:SF1">
    <property type="entry name" value="GDP-MAN:MAN(3)GLCNAC(2)-PP-DOL ALPHA-1,2-MANNOSYLTRANSFERASE"/>
    <property type="match status" value="1"/>
</dbReference>
<dbReference type="GO" id="GO:0016020">
    <property type="term" value="C:membrane"/>
    <property type="evidence" value="ECO:0007669"/>
    <property type="project" value="TreeGrafter"/>
</dbReference>
<dbReference type="Proteomes" id="UP000236321">
    <property type="component" value="Unassembled WGS sequence"/>
</dbReference>
<organism evidence="1 2">
    <name type="scientific">Microcystis aeruginosa NIES-298</name>
    <dbReference type="NCBI Taxonomy" id="449468"/>
    <lineage>
        <taxon>Bacteria</taxon>
        <taxon>Bacillati</taxon>
        <taxon>Cyanobacteriota</taxon>
        <taxon>Cyanophyceae</taxon>
        <taxon>Oscillatoriophycideae</taxon>
        <taxon>Chroococcales</taxon>
        <taxon>Microcystaceae</taxon>
        <taxon>Microcystis</taxon>
    </lineage>
</organism>
<gene>
    <name evidence="1" type="ORF">BGM30_21490</name>
</gene>
<sequence length="381" mass="43460">MLKKTIGVYMPYFMGGGAESVALWILEALKEKYDLTLFTLYYPDWEKLNKLYETSLTPKEVKVVSVLPKSWQDISEFLISNNPHFRQISIHLSLRYLKERAKNYSLVLSACNAADLGVPGIQYIHWVKVLEGGKIHQNMPYLNISNFSVDNLKKNLSISNSFDVAKAVKEVYGLDSTVIYPPVVIPVKDIAREQKENAFVISGRLTVDKSPDFGIKVLKAVRERGFSIKLHITGGAGGAFNKKYQHYIEQLVAENSDWIQLYKDLPYADYCNILYKCRYGIHPKKDQFGISVAEMVRADIIPFVQKIGGQTEIVGKHNTELQFNSMEEAVEKIIAVISNEKKQEELLMSLSHQKSLFSSEKFQREISQFVDNYFSDNVSET</sequence>
<dbReference type="AlphaFoldDB" id="A0A2H6BS99"/>
<dbReference type="SUPFAM" id="SSF53756">
    <property type="entry name" value="UDP-Glycosyltransferase/glycogen phosphorylase"/>
    <property type="match status" value="1"/>
</dbReference>
<dbReference type="Pfam" id="PF00534">
    <property type="entry name" value="Glycos_transf_1"/>
    <property type="match status" value="1"/>
</dbReference>
<dbReference type="RefSeq" id="WP_103112228.1">
    <property type="nucleotide sequence ID" value="NZ_BEIU01000001.1"/>
</dbReference>
<dbReference type="GO" id="GO:0004377">
    <property type="term" value="F:GDP-Man:Man(3)GlcNAc(2)-PP-Dol alpha-1,2-mannosyltransferase activity"/>
    <property type="evidence" value="ECO:0007669"/>
    <property type="project" value="InterPro"/>
</dbReference>
<dbReference type="EMBL" id="BEYQ01000006">
    <property type="protein sequence ID" value="GBD53056.1"/>
    <property type="molecule type" value="Genomic_DNA"/>
</dbReference>
<dbReference type="PANTHER" id="PTHR45919">
    <property type="entry name" value="GDP-MAN:MAN(3)GLCNAC(2)-PP-DOL ALPHA-1,2-MANNOSYLTRANSFERASE"/>
    <property type="match status" value="1"/>
</dbReference>
<accession>A0A2H6BS99</accession>
<dbReference type="Gene3D" id="3.40.50.2000">
    <property type="entry name" value="Glycogen Phosphorylase B"/>
    <property type="match status" value="1"/>
</dbReference>